<protein>
    <recommendedName>
        <fullName evidence="4">ADP-ribosylation factor-like protein 6-interacting protein 6</fullName>
    </recommendedName>
</protein>
<evidence type="ECO:0008006" key="4">
    <source>
        <dbReference type="Google" id="ProtNLM"/>
    </source>
</evidence>
<reference evidence="2" key="3">
    <citation type="submission" date="2025-09" db="UniProtKB">
        <authorList>
            <consortium name="Ensembl"/>
        </authorList>
    </citation>
    <scope>IDENTIFICATION</scope>
</reference>
<dbReference type="RefSeq" id="XP_029379073.1">
    <property type="nucleotide sequence ID" value="XM_029523213.1"/>
</dbReference>
<keyword evidence="1" id="KW-0472">Membrane</keyword>
<dbReference type="Ensembl" id="ENSENLT00000021357.1">
    <property type="protein sequence ID" value="ENSENLP00000020628.1"/>
    <property type="gene ID" value="ENSENLG00000009400.1"/>
</dbReference>
<evidence type="ECO:0000313" key="2">
    <source>
        <dbReference type="Ensembl" id="ENSENLP00000020628.1"/>
    </source>
</evidence>
<accession>A0A665ULQ8</accession>
<feature type="transmembrane region" description="Helical" evidence="1">
    <location>
        <begin position="116"/>
        <end position="137"/>
    </location>
</feature>
<feature type="transmembrane region" description="Helical" evidence="1">
    <location>
        <begin position="64"/>
        <end position="86"/>
    </location>
</feature>
<evidence type="ECO:0000313" key="3">
    <source>
        <dbReference type="Proteomes" id="UP000472264"/>
    </source>
</evidence>
<dbReference type="PANTHER" id="PTHR28640">
    <property type="entry name" value="ADP-RIBOSYLATION FACTOR-LIKE PROTEIN 6-INTERACTING PROTEIN 6"/>
    <property type="match status" value="1"/>
</dbReference>
<dbReference type="AlphaFoldDB" id="A0A665ULQ8"/>
<organism evidence="2 3">
    <name type="scientific">Echeneis naucrates</name>
    <name type="common">Live sharksucker</name>
    <dbReference type="NCBI Taxonomy" id="173247"/>
    <lineage>
        <taxon>Eukaryota</taxon>
        <taxon>Metazoa</taxon>
        <taxon>Chordata</taxon>
        <taxon>Craniata</taxon>
        <taxon>Vertebrata</taxon>
        <taxon>Euteleostomi</taxon>
        <taxon>Actinopterygii</taxon>
        <taxon>Neopterygii</taxon>
        <taxon>Teleostei</taxon>
        <taxon>Neoteleostei</taxon>
        <taxon>Acanthomorphata</taxon>
        <taxon>Carangaria</taxon>
        <taxon>Carangiformes</taxon>
        <taxon>Echeneidae</taxon>
        <taxon>Echeneis</taxon>
    </lineage>
</organism>
<sequence length="138" mass="14691">MSGQEVGGGAARSGPRRWSAVGVSVLGSAACVAAAGCVCALIYPILKELRAGRLRAEDGTEQRILGFWSVLVLSICVGSICFISSWTLSYLDSFQPGTEFPSLLDMSRDTSGRHFHFGYGVVVLNGIMGMITVIWTLT</sequence>
<dbReference type="Proteomes" id="UP000472264">
    <property type="component" value="Chromosome 2"/>
</dbReference>
<dbReference type="FunCoup" id="A0A665ULQ8">
    <property type="interactions" value="528"/>
</dbReference>
<keyword evidence="1" id="KW-0812">Transmembrane</keyword>
<gene>
    <name evidence="2" type="primary">arl6ip6</name>
</gene>
<evidence type="ECO:0000256" key="1">
    <source>
        <dbReference type="SAM" id="Phobius"/>
    </source>
</evidence>
<dbReference type="CTD" id="151188"/>
<dbReference type="PANTHER" id="PTHR28640:SF1">
    <property type="entry name" value="ADP-RIBOSYLATION FACTOR-LIKE PROTEIN 6-INTERACTING PROTEIN 6"/>
    <property type="match status" value="1"/>
</dbReference>
<dbReference type="InterPro" id="IPR029383">
    <property type="entry name" value="ARL6IP6"/>
</dbReference>
<dbReference type="OrthoDB" id="10070125at2759"/>
<keyword evidence="3" id="KW-1185">Reference proteome</keyword>
<dbReference type="GeneID" id="115056629"/>
<proteinExistence type="predicted"/>
<name>A0A665ULQ8_ECHNA</name>
<dbReference type="OMA" id="AGCISCI"/>
<dbReference type="Pfam" id="PF15062">
    <property type="entry name" value="ARL6IP6"/>
    <property type="match status" value="1"/>
</dbReference>
<reference evidence="2" key="1">
    <citation type="submission" date="2021-04" db="EMBL/GenBank/DDBJ databases">
        <authorList>
            <consortium name="Wellcome Sanger Institute Data Sharing"/>
        </authorList>
    </citation>
    <scope>NUCLEOTIDE SEQUENCE [LARGE SCALE GENOMIC DNA]</scope>
</reference>
<reference evidence="2" key="2">
    <citation type="submission" date="2025-08" db="UniProtKB">
        <authorList>
            <consortium name="Ensembl"/>
        </authorList>
    </citation>
    <scope>IDENTIFICATION</scope>
</reference>
<keyword evidence="1" id="KW-1133">Transmembrane helix</keyword>
<feature type="transmembrane region" description="Helical" evidence="1">
    <location>
        <begin position="20"/>
        <end position="43"/>
    </location>
</feature>
<dbReference type="InParanoid" id="A0A665ULQ8"/>